<dbReference type="Proteomes" id="UP000244855">
    <property type="component" value="Unassembled WGS sequence"/>
</dbReference>
<evidence type="ECO:0000313" key="2">
    <source>
        <dbReference type="EMBL" id="PVH91664.1"/>
    </source>
</evidence>
<feature type="region of interest" description="Disordered" evidence="1">
    <location>
        <begin position="1"/>
        <end position="45"/>
    </location>
</feature>
<feature type="compositionally biased region" description="Low complexity" evidence="1">
    <location>
        <begin position="146"/>
        <end position="176"/>
    </location>
</feature>
<name>A0A2V1D363_9PLEO</name>
<dbReference type="STRING" id="97972.A0A2V1D363"/>
<feature type="region of interest" description="Disordered" evidence="1">
    <location>
        <begin position="122"/>
        <end position="179"/>
    </location>
</feature>
<dbReference type="OrthoDB" id="5336565at2759"/>
<feature type="region of interest" description="Disordered" evidence="1">
    <location>
        <begin position="63"/>
        <end position="89"/>
    </location>
</feature>
<feature type="region of interest" description="Disordered" evidence="1">
    <location>
        <begin position="480"/>
        <end position="504"/>
    </location>
</feature>
<dbReference type="EMBL" id="KZ805806">
    <property type="protein sequence ID" value="PVH91664.1"/>
    <property type="molecule type" value="Genomic_DNA"/>
</dbReference>
<gene>
    <name evidence="2" type="ORF">DM02DRAFT_663745</name>
</gene>
<evidence type="ECO:0000313" key="3">
    <source>
        <dbReference type="Proteomes" id="UP000244855"/>
    </source>
</evidence>
<evidence type="ECO:0000256" key="1">
    <source>
        <dbReference type="SAM" id="MobiDB-lite"/>
    </source>
</evidence>
<proteinExistence type="predicted"/>
<keyword evidence="3" id="KW-1185">Reference proteome</keyword>
<dbReference type="AlphaFoldDB" id="A0A2V1D363"/>
<accession>A0A2V1D363</accession>
<feature type="compositionally biased region" description="Polar residues" evidence="1">
    <location>
        <begin position="480"/>
        <end position="495"/>
    </location>
</feature>
<reference evidence="2 3" key="1">
    <citation type="journal article" date="2018" name="Sci. Rep.">
        <title>Comparative genomics provides insights into the lifestyle and reveals functional heterogeneity of dark septate endophytic fungi.</title>
        <authorList>
            <person name="Knapp D.G."/>
            <person name="Nemeth J.B."/>
            <person name="Barry K."/>
            <person name="Hainaut M."/>
            <person name="Henrissat B."/>
            <person name="Johnson J."/>
            <person name="Kuo A."/>
            <person name="Lim J.H.P."/>
            <person name="Lipzen A."/>
            <person name="Nolan M."/>
            <person name="Ohm R.A."/>
            <person name="Tamas L."/>
            <person name="Grigoriev I.V."/>
            <person name="Spatafora J.W."/>
            <person name="Nagy L.G."/>
            <person name="Kovacs G.M."/>
        </authorList>
    </citation>
    <scope>NUCLEOTIDE SEQUENCE [LARGE SCALE GENOMIC DNA]</scope>
    <source>
        <strain evidence="2 3">DSE2036</strain>
    </source>
</reference>
<organism evidence="2 3">
    <name type="scientific">Periconia macrospinosa</name>
    <dbReference type="NCBI Taxonomy" id="97972"/>
    <lineage>
        <taxon>Eukaryota</taxon>
        <taxon>Fungi</taxon>
        <taxon>Dikarya</taxon>
        <taxon>Ascomycota</taxon>
        <taxon>Pezizomycotina</taxon>
        <taxon>Dothideomycetes</taxon>
        <taxon>Pleosporomycetidae</taxon>
        <taxon>Pleosporales</taxon>
        <taxon>Massarineae</taxon>
        <taxon>Periconiaceae</taxon>
        <taxon>Periconia</taxon>
    </lineage>
</organism>
<protein>
    <submittedName>
        <fullName evidence="2">Uncharacterized protein</fullName>
    </submittedName>
</protein>
<sequence length="535" mass="59947">MLELPLPSPRKRQRSESHEQIGTSQPPSKKRRLHHPSGSQPPPAFWDNLSKLWLTKRALRELGRRNRQAASSPSRSPHRRARRPVTRKYIAEQKTNCQVSHCTDYLSRCTPRILKNISLFARHGGPDLSDLRNYPEPTHRFDHTMSSRQSSRSRQRGSATSSSTRPTTNTTRTKSTGVYDRDFQQHLVDNGVYPQGYRHLDGRVPARPENWEEIHQILTLPRPSLSPSRFTDEDYEQFVQADADASKEKQVSESVIPIIEGKIKDAKCRSGGIPFTNLNPLTDGTLKPGNPDVYYGARPEQLSRKVRDELGGQIIPSTQHDLPIAPNFFLAVKGPDGSAAVAKRQACYDGALGARGMHSLQSCGLAEPVYNINASTITSIYHDGTLKMYTSHVAPPPSAGDRPEYHMHQLKGWSLTGDLETFRQGARAYRNARDWAEQQRDEAIMRANEKANSVEPEAPISDATASPALSFVTAVSETETYTMSQESRTSLNEDSNIVGALEESDSSIEDVLDYTFPAKRSSSMHLQTRRKRRNA</sequence>
<feature type="compositionally biased region" description="Basic residues" evidence="1">
    <location>
        <begin position="76"/>
        <end position="86"/>
    </location>
</feature>